<dbReference type="SUPFAM" id="SSF56112">
    <property type="entry name" value="Protein kinase-like (PK-like)"/>
    <property type="match status" value="1"/>
</dbReference>
<keyword evidence="5" id="KW-0808">Transferase</keyword>
<dbReference type="HOGENOM" id="CLU_1297403_0_0_1"/>
<dbReference type="GO" id="GO:0005524">
    <property type="term" value="F:ATP binding"/>
    <property type="evidence" value="ECO:0007669"/>
    <property type="project" value="UniProtKB-UniRule"/>
</dbReference>
<dbReference type="InterPro" id="IPR000719">
    <property type="entry name" value="Prot_kinase_dom"/>
</dbReference>
<dbReference type="PROSITE" id="PS50011">
    <property type="entry name" value="PROTEIN_KINASE_DOM"/>
    <property type="match status" value="1"/>
</dbReference>
<keyword evidence="8" id="KW-1185">Reference proteome</keyword>
<keyword evidence="3 4" id="KW-0067">ATP-binding</keyword>
<feature type="domain" description="Protein kinase" evidence="6">
    <location>
        <begin position="1"/>
        <end position="213"/>
    </location>
</feature>
<dbReference type="InterPro" id="IPR008271">
    <property type="entry name" value="Ser/Thr_kinase_AS"/>
</dbReference>
<dbReference type="eggNOG" id="KOG1164">
    <property type="taxonomic scope" value="Eukaryota"/>
</dbReference>
<dbReference type="AlphaFoldDB" id="A0A0D3KMG0"/>
<evidence type="ECO:0000259" key="6">
    <source>
        <dbReference type="PROSITE" id="PS50011"/>
    </source>
</evidence>
<keyword evidence="2 4" id="KW-0547">Nucleotide-binding</keyword>
<dbReference type="PaxDb" id="2903-EOD36945"/>
<dbReference type="InterPro" id="IPR050235">
    <property type="entry name" value="CK1_Ser-Thr_kinase"/>
</dbReference>
<reference evidence="8" key="1">
    <citation type="journal article" date="2013" name="Nature">
        <title>Pan genome of the phytoplankton Emiliania underpins its global distribution.</title>
        <authorList>
            <person name="Read B.A."/>
            <person name="Kegel J."/>
            <person name="Klute M.J."/>
            <person name="Kuo A."/>
            <person name="Lefebvre S.C."/>
            <person name="Maumus F."/>
            <person name="Mayer C."/>
            <person name="Miller J."/>
            <person name="Monier A."/>
            <person name="Salamov A."/>
            <person name="Young J."/>
            <person name="Aguilar M."/>
            <person name="Claverie J.M."/>
            <person name="Frickenhaus S."/>
            <person name="Gonzalez K."/>
            <person name="Herman E.K."/>
            <person name="Lin Y.C."/>
            <person name="Napier J."/>
            <person name="Ogata H."/>
            <person name="Sarno A.F."/>
            <person name="Shmutz J."/>
            <person name="Schroeder D."/>
            <person name="de Vargas C."/>
            <person name="Verret F."/>
            <person name="von Dassow P."/>
            <person name="Valentin K."/>
            <person name="Van de Peer Y."/>
            <person name="Wheeler G."/>
            <person name="Dacks J.B."/>
            <person name="Delwiche C.F."/>
            <person name="Dyhrman S.T."/>
            <person name="Glockner G."/>
            <person name="John U."/>
            <person name="Richards T."/>
            <person name="Worden A.Z."/>
            <person name="Zhang X."/>
            <person name="Grigoriev I.V."/>
            <person name="Allen A.E."/>
            <person name="Bidle K."/>
            <person name="Borodovsky M."/>
            <person name="Bowler C."/>
            <person name="Brownlee C."/>
            <person name="Cock J.M."/>
            <person name="Elias M."/>
            <person name="Gladyshev V.N."/>
            <person name="Groth M."/>
            <person name="Guda C."/>
            <person name="Hadaegh A."/>
            <person name="Iglesias-Rodriguez M.D."/>
            <person name="Jenkins J."/>
            <person name="Jones B.M."/>
            <person name="Lawson T."/>
            <person name="Leese F."/>
            <person name="Lindquist E."/>
            <person name="Lobanov A."/>
            <person name="Lomsadze A."/>
            <person name="Malik S.B."/>
            <person name="Marsh M.E."/>
            <person name="Mackinder L."/>
            <person name="Mock T."/>
            <person name="Mueller-Roeber B."/>
            <person name="Pagarete A."/>
            <person name="Parker M."/>
            <person name="Probert I."/>
            <person name="Quesneville H."/>
            <person name="Raines C."/>
            <person name="Rensing S.A."/>
            <person name="Riano-Pachon D.M."/>
            <person name="Richier S."/>
            <person name="Rokitta S."/>
            <person name="Shiraiwa Y."/>
            <person name="Soanes D.M."/>
            <person name="van der Giezen M."/>
            <person name="Wahlund T.M."/>
            <person name="Williams B."/>
            <person name="Wilson W."/>
            <person name="Wolfe G."/>
            <person name="Wurch L.L."/>
        </authorList>
    </citation>
    <scope>NUCLEOTIDE SEQUENCE</scope>
</reference>
<dbReference type="Proteomes" id="UP000013827">
    <property type="component" value="Unassembled WGS sequence"/>
</dbReference>
<reference evidence="7" key="2">
    <citation type="submission" date="2024-10" db="UniProtKB">
        <authorList>
            <consortium name="EnsemblProtists"/>
        </authorList>
    </citation>
    <scope>IDENTIFICATION</scope>
</reference>
<organism evidence="7 8">
    <name type="scientific">Emiliania huxleyi (strain CCMP1516)</name>
    <dbReference type="NCBI Taxonomy" id="280463"/>
    <lineage>
        <taxon>Eukaryota</taxon>
        <taxon>Haptista</taxon>
        <taxon>Haptophyta</taxon>
        <taxon>Prymnesiophyceae</taxon>
        <taxon>Isochrysidales</taxon>
        <taxon>Noelaerhabdaceae</taxon>
        <taxon>Emiliania</taxon>
    </lineage>
</organism>
<proteinExistence type="inferred from homology"/>
<dbReference type="Gene3D" id="1.10.510.10">
    <property type="entry name" value="Transferase(Phosphotransferase) domain 1"/>
    <property type="match status" value="1"/>
</dbReference>
<evidence type="ECO:0000256" key="5">
    <source>
        <dbReference type="RuleBase" id="RU000304"/>
    </source>
</evidence>
<dbReference type="PROSITE" id="PS00107">
    <property type="entry name" value="PROTEIN_KINASE_ATP"/>
    <property type="match status" value="1"/>
</dbReference>
<protein>
    <recommendedName>
        <fullName evidence="1">non-specific serine/threonine protein kinase</fullName>
        <ecNumber evidence="1">2.7.11.1</ecNumber>
    </recommendedName>
</protein>
<dbReference type="RefSeq" id="XP_005789374.1">
    <property type="nucleotide sequence ID" value="XM_005789317.1"/>
</dbReference>
<dbReference type="SMART" id="SM00220">
    <property type="entry name" value="S_TKc"/>
    <property type="match status" value="1"/>
</dbReference>
<evidence type="ECO:0000313" key="7">
    <source>
        <dbReference type="EnsemblProtists" id="EOD36945"/>
    </source>
</evidence>
<keyword evidence="5" id="KW-0418">Kinase</keyword>
<evidence type="ECO:0000313" key="8">
    <source>
        <dbReference type="Proteomes" id="UP000013827"/>
    </source>
</evidence>
<sequence>LGKGQFGRVFRGSCDGTTLCDVGCSEGDVAIKVMPDGAPSYEQSRLALEAKVMRAMSGVRGFPVLHYDGRQTVFGRPSDVLVMDMLGPSVRSLLHRHPLGASRAVRKVGHDVVRCLRELHAAGFIHNDLKPLNILFGAAGTGREEEAHVLDFGMVTSTGCLQEAVEGCELSAGGATPLYANLAQLEGRPTAPVDDIESLWYCLAFLEGGELPW</sequence>
<dbReference type="GeneID" id="17282215"/>
<dbReference type="Pfam" id="PF00069">
    <property type="entry name" value="Pkinase"/>
    <property type="match status" value="1"/>
</dbReference>
<dbReference type="STRING" id="2903.R1FD44"/>
<dbReference type="InterPro" id="IPR011009">
    <property type="entry name" value="Kinase-like_dom_sf"/>
</dbReference>
<feature type="binding site" evidence="4">
    <location>
        <position position="32"/>
    </location>
    <ligand>
        <name>ATP</name>
        <dbReference type="ChEBI" id="CHEBI:30616"/>
    </ligand>
</feature>
<comment type="similarity">
    <text evidence="5">Belongs to the protein kinase superfamily.</text>
</comment>
<evidence type="ECO:0000256" key="1">
    <source>
        <dbReference type="ARBA" id="ARBA00012513"/>
    </source>
</evidence>
<evidence type="ECO:0000256" key="3">
    <source>
        <dbReference type="ARBA" id="ARBA00022840"/>
    </source>
</evidence>
<name>A0A0D3KMG0_EMIH1</name>
<dbReference type="PROSITE" id="PS00108">
    <property type="entry name" value="PROTEIN_KINASE_ST"/>
    <property type="match status" value="1"/>
</dbReference>
<keyword evidence="5" id="KW-0723">Serine/threonine-protein kinase</keyword>
<dbReference type="InterPro" id="IPR017441">
    <property type="entry name" value="Protein_kinase_ATP_BS"/>
</dbReference>
<evidence type="ECO:0000256" key="2">
    <source>
        <dbReference type="ARBA" id="ARBA00022741"/>
    </source>
</evidence>
<dbReference type="EnsemblProtists" id="EOD36945">
    <property type="protein sequence ID" value="EOD36945"/>
    <property type="gene ID" value="EMIHUDRAFT_55312"/>
</dbReference>
<evidence type="ECO:0000256" key="4">
    <source>
        <dbReference type="PROSITE-ProRule" id="PRU10141"/>
    </source>
</evidence>
<dbReference type="EC" id="2.7.11.1" evidence="1"/>
<dbReference type="PANTHER" id="PTHR11909">
    <property type="entry name" value="CASEIN KINASE-RELATED"/>
    <property type="match status" value="1"/>
</dbReference>
<dbReference type="GO" id="GO:0004674">
    <property type="term" value="F:protein serine/threonine kinase activity"/>
    <property type="evidence" value="ECO:0007669"/>
    <property type="project" value="UniProtKB-KW"/>
</dbReference>
<accession>A0A0D3KMG0</accession>
<dbReference type="KEGG" id="ehx:EMIHUDRAFT_55312"/>